<proteinExistence type="predicted"/>
<comment type="caution">
    <text evidence="1">The sequence shown here is derived from an EMBL/GenBank/DDBJ whole genome shotgun (WGS) entry which is preliminary data.</text>
</comment>
<keyword evidence="2" id="KW-1185">Reference proteome</keyword>
<protein>
    <submittedName>
        <fullName evidence="1">Uncharacterized protein</fullName>
    </submittedName>
</protein>
<accession>D3B4Q6</accession>
<dbReference type="InParanoid" id="D3B4Q6"/>
<gene>
    <name evidence="1" type="ORF">PPL_03381</name>
</gene>
<name>D3B4Q6_HETP5</name>
<organism evidence="1 2">
    <name type="scientific">Heterostelium pallidum (strain ATCC 26659 / Pp 5 / PN500)</name>
    <name type="common">Cellular slime mold</name>
    <name type="synonym">Polysphondylium pallidum</name>
    <dbReference type="NCBI Taxonomy" id="670386"/>
    <lineage>
        <taxon>Eukaryota</taxon>
        <taxon>Amoebozoa</taxon>
        <taxon>Evosea</taxon>
        <taxon>Eumycetozoa</taxon>
        <taxon>Dictyostelia</taxon>
        <taxon>Acytosteliales</taxon>
        <taxon>Acytosteliaceae</taxon>
        <taxon>Heterostelium</taxon>
    </lineage>
</organism>
<dbReference type="Proteomes" id="UP000001396">
    <property type="component" value="Unassembled WGS sequence"/>
</dbReference>
<evidence type="ECO:0000313" key="2">
    <source>
        <dbReference type="Proteomes" id="UP000001396"/>
    </source>
</evidence>
<dbReference type="AlphaFoldDB" id="D3B4Q6"/>
<dbReference type="EMBL" id="ADBJ01000010">
    <property type="protein sequence ID" value="EFA84304.1"/>
    <property type="molecule type" value="Genomic_DNA"/>
</dbReference>
<reference evidence="1 2" key="1">
    <citation type="journal article" date="2011" name="Genome Res.">
        <title>Phylogeny-wide analysis of social amoeba genomes highlights ancient origins for complex intercellular communication.</title>
        <authorList>
            <person name="Heidel A.J."/>
            <person name="Lawal H.M."/>
            <person name="Felder M."/>
            <person name="Schilde C."/>
            <person name="Helps N.R."/>
            <person name="Tunggal B."/>
            <person name="Rivero F."/>
            <person name="John U."/>
            <person name="Schleicher M."/>
            <person name="Eichinger L."/>
            <person name="Platzer M."/>
            <person name="Noegel A.A."/>
            <person name="Schaap P."/>
            <person name="Gloeckner G."/>
        </authorList>
    </citation>
    <scope>NUCLEOTIDE SEQUENCE [LARGE SCALE GENOMIC DNA]</scope>
    <source>
        <strain evidence="2">ATCC 26659 / Pp 5 / PN500</strain>
    </source>
</reference>
<evidence type="ECO:0000313" key="1">
    <source>
        <dbReference type="EMBL" id="EFA84304.1"/>
    </source>
</evidence>
<sequence>MKKADKDDQLYNEHWRVFDFQ</sequence>